<reference evidence="1" key="3">
    <citation type="submission" date="2004-06" db="EMBL/GenBank/DDBJ databases">
        <authorList>
            <person name="Buell R."/>
        </authorList>
    </citation>
    <scope>NUCLEOTIDE SEQUENCE</scope>
</reference>
<reference evidence="1" key="2">
    <citation type="submission" date="2002-11" db="EMBL/GenBank/DDBJ databases">
        <authorList>
            <person name="Ronning C.M."/>
        </authorList>
    </citation>
    <scope>NUCLEOTIDE SEQUENCE</scope>
</reference>
<accession>Q6L4B9</accession>
<organism evidence="1">
    <name type="scientific">Solanum demissum</name>
    <name type="common">Wild potato</name>
    <dbReference type="NCBI Taxonomy" id="50514"/>
    <lineage>
        <taxon>Eukaryota</taxon>
        <taxon>Viridiplantae</taxon>
        <taxon>Streptophyta</taxon>
        <taxon>Embryophyta</taxon>
        <taxon>Tracheophyta</taxon>
        <taxon>Spermatophyta</taxon>
        <taxon>Magnoliopsida</taxon>
        <taxon>eudicotyledons</taxon>
        <taxon>Gunneridae</taxon>
        <taxon>Pentapetalae</taxon>
        <taxon>asterids</taxon>
        <taxon>lamiids</taxon>
        <taxon>Solanales</taxon>
        <taxon>Solanaceae</taxon>
        <taxon>Solanoideae</taxon>
        <taxon>Solaneae</taxon>
        <taxon>Solanum</taxon>
    </lineage>
</organism>
<reference evidence="1" key="4">
    <citation type="submission" date="2006-08" db="EMBL/GenBank/DDBJ databases">
        <authorList>
            <person name="Childs K."/>
        </authorList>
    </citation>
    <scope>NUCLEOTIDE SEQUENCE</scope>
</reference>
<protein>
    <submittedName>
        <fullName evidence="1">Uncharacterized protein</fullName>
    </submittedName>
</protein>
<dbReference type="EMBL" id="AC136471">
    <property type="protein sequence ID" value="AAT40493.2"/>
    <property type="molecule type" value="Genomic_DNA"/>
</dbReference>
<proteinExistence type="predicted"/>
<name>Q6L4B9_SOLDE</name>
<gene>
    <name evidence="1" type="ORF">SDM1_19t00004</name>
</gene>
<evidence type="ECO:0000313" key="1">
    <source>
        <dbReference type="EMBL" id="AAT40493.2"/>
    </source>
</evidence>
<sequence length="167" mass="18619">MAAGSGSETIGNFMIPKYTKLDFFTISWPQGSPGMAKQVQAFLSTPAKKDMPQCSWDEFKCRCNLHFGPAIRSQKLGEMATPNWIYGRLRRKKLTRSEMDEIRFKGLCLNSVIDSVVNQMQEIIKASRRNRSSKLRSKTDQASSVISGTPITGCRRSIGGTPNTAFC</sequence>
<reference evidence="1" key="1">
    <citation type="submission" date="2002-11" db="EMBL/GenBank/DDBJ databases">
        <authorList>
            <person name="Buell R."/>
            <person name="Liu J."/>
            <person name="Childs K."/>
            <person name="Zaborsky J."/>
            <person name="Tallon L."/>
            <person name="Wirtz U."/>
            <person name="Wei F."/>
            <person name="Kuang H."/>
            <person name="Zhang P."/>
            <person name="Marano M."/>
            <person name="Baker B."/>
        </authorList>
    </citation>
    <scope>NUCLEOTIDE SEQUENCE</scope>
</reference>
<dbReference type="AlphaFoldDB" id="Q6L4B9"/>